<protein>
    <recommendedName>
        <fullName evidence="3">Retrotransposon gag domain-containing protein</fullName>
    </recommendedName>
</protein>
<name>A0A6N2CI13_SOLCI</name>
<dbReference type="EMBL" id="RXGB01000003">
    <property type="protein sequence ID" value="TMX05858.1"/>
    <property type="molecule type" value="Genomic_DNA"/>
</dbReference>
<evidence type="ECO:0008006" key="3">
    <source>
        <dbReference type="Google" id="ProtNLM"/>
    </source>
</evidence>
<accession>A0A6N2CI13</accession>
<feature type="region of interest" description="Disordered" evidence="1">
    <location>
        <begin position="75"/>
        <end position="110"/>
    </location>
</feature>
<organism evidence="2">
    <name type="scientific">Solanum chilense</name>
    <name type="common">Tomato</name>
    <name type="synonym">Lycopersicon chilense</name>
    <dbReference type="NCBI Taxonomy" id="4083"/>
    <lineage>
        <taxon>Eukaryota</taxon>
        <taxon>Viridiplantae</taxon>
        <taxon>Streptophyta</taxon>
        <taxon>Embryophyta</taxon>
        <taxon>Tracheophyta</taxon>
        <taxon>Spermatophyta</taxon>
        <taxon>Magnoliopsida</taxon>
        <taxon>eudicotyledons</taxon>
        <taxon>Gunneridae</taxon>
        <taxon>Pentapetalae</taxon>
        <taxon>asterids</taxon>
        <taxon>lamiids</taxon>
        <taxon>Solanales</taxon>
        <taxon>Solanaceae</taxon>
        <taxon>Solanoideae</taxon>
        <taxon>Solaneae</taxon>
        <taxon>Solanum</taxon>
        <taxon>Solanum subgen. Lycopersicon</taxon>
    </lineage>
</organism>
<evidence type="ECO:0000256" key="1">
    <source>
        <dbReference type="SAM" id="MobiDB-lite"/>
    </source>
</evidence>
<reference evidence="2" key="1">
    <citation type="submission" date="2019-05" db="EMBL/GenBank/DDBJ databases">
        <title>The de novo reference genome and transcriptome assemblies of the wild tomato species Solanum chilense.</title>
        <authorList>
            <person name="Stam R."/>
            <person name="Nosenko T."/>
            <person name="Hoerger A.C."/>
            <person name="Stephan W."/>
            <person name="Seidel M.A."/>
            <person name="Kuhn J.M.M."/>
            <person name="Haberer G."/>
            <person name="Tellier A."/>
        </authorList>
    </citation>
    <scope>NUCLEOTIDE SEQUENCE</scope>
    <source>
        <tissue evidence="2">Mature leaves</tissue>
    </source>
</reference>
<evidence type="ECO:0000313" key="2">
    <source>
        <dbReference type="EMBL" id="TMX05858.1"/>
    </source>
</evidence>
<dbReference type="AlphaFoldDB" id="A0A6N2CI13"/>
<gene>
    <name evidence="2" type="ORF">EJD97_011736</name>
</gene>
<proteinExistence type="predicted"/>
<comment type="caution">
    <text evidence="2">The sequence shown here is derived from an EMBL/GenBank/DDBJ whole genome shotgun (WGS) entry which is preliminary data.</text>
</comment>
<feature type="compositionally biased region" description="Basic and acidic residues" evidence="1">
    <location>
        <begin position="79"/>
        <end position="95"/>
    </location>
</feature>
<sequence length="158" mass="18366">MSVEEYSLKFTLFSKYSPSLVSNPRDEMSRFMTNVVVLVKEECRTTIIHSNMKLCRLMVYGQSIEDSKLCRISRNMKRGRSDEKNQPWFKKRDPNQDYPSSPKANHERSVGSQGVNLTCSSYGKNHFWKCLAETNAFVSCGKDDHKRNRFYCLEAKSN</sequence>